<evidence type="ECO:0000256" key="1">
    <source>
        <dbReference type="ARBA" id="ARBA00023015"/>
    </source>
</evidence>
<evidence type="ECO:0000313" key="7">
    <source>
        <dbReference type="Proteomes" id="UP000076321"/>
    </source>
</evidence>
<comment type="caution">
    <text evidence="5">The sequence shown here is derived from an EMBL/GenBank/DDBJ whole genome shotgun (WGS) entry which is preliminary data.</text>
</comment>
<evidence type="ECO:0000259" key="4">
    <source>
        <dbReference type="PROSITE" id="PS50949"/>
    </source>
</evidence>
<evidence type="ECO:0000256" key="2">
    <source>
        <dbReference type="ARBA" id="ARBA00023125"/>
    </source>
</evidence>
<dbReference type="PANTHER" id="PTHR44846:SF17">
    <property type="entry name" value="GNTR-FAMILY TRANSCRIPTIONAL REGULATOR"/>
    <property type="match status" value="1"/>
</dbReference>
<protein>
    <submittedName>
        <fullName evidence="5">GntR family transcriptional regulator</fullName>
    </submittedName>
</protein>
<dbReference type="InterPro" id="IPR050679">
    <property type="entry name" value="Bact_HTH_transcr_reg"/>
</dbReference>
<sequence length="241" mass="26144">MYMTGQVGGEVGFGKRNRLVDELAGQITSGRFAHGDRLPGENELARRYSVSRGTVRGALADLQHRGLITTQTGVGSFVTFDDVELDQLTGWAKAFERGGVAIETELLGIERVSDAELTKRYGLARVTQVRRLRRDPRTGPVSLETAYVPLPDLSDQSLVKGSLARTLRAAGLRAAGGEQWICTAKLDTASAALLEREPGELFLHTTRSTVDATGGLVEHVVSLLDPARFRFHLTFPGSAVR</sequence>
<name>A0A154M412_9PSEU</name>
<dbReference type="PANTHER" id="PTHR44846">
    <property type="entry name" value="MANNOSYL-D-GLYCERATE TRANSPORT/METABOLISM SYSTEM REPRESSOR MNGR-RELATED"/>
    <property type="match status" value="1"/>
</dbReference>
<dbReference type="AlphaFoldDB" id="A0A154M412"/>
<evidence type="ECO:0000256" key="3">
    <source>
        <dbReference type="ARBA" id="ARBA00023163"/>
    </source>
</evidence>
<dbReference type="Pfam" id="PF07702">
    <property type="entry name" value="UTRA"/>
    <property type="match status" value="1"/>
</dbReference>
<dbReference type="PROSITE" id="PS50949">
    <property type="entry name" value="HTH_GNTR"/>
    <property type="match status" value="1"/>
</dbReference>
<dbReference type="EMBL" id="LQCI01000052">
    <property type="protein sequence ID" value="KZB79296.1"/>
    <property type="molecule type" value="Genomic_DNA"/>
</dbReference>
<accession>A0A154M412</accession>
<dbReference type="InterPro" id="IPR036388">
    <property type="entry name" value="WH-like_DNA-bd_sf"/>
</dbReference>
<keyword evidence="3" id="KW-0804">Transcription</keyword>
<gene>
    <name evidence="6" type="ORF">ATP06_0216715</name>
    <name evidence="5" type="ORF">AVL48_17030</name>
</gene>
<dbReference type="SUPFAM" id="SSF46785">
    <property type="entry name" value="Winged helix' DNA-binding domain"/>
    <property type="match status" value="1"/>
</dbReference>
<reference evidence="5 7" key="1">
    <citation type="submission" date="2015-12" db="EMBL/GenBank/DDBJ databases">
        <title>Amycolatopsis regifaucium genome sequencing and assembly.</title>
        <authorList>
            <person name="Mayilraj S."/>
        </authorList>
    </citation>
    <scope>NUCLEOTIDE SEQUENCE [LARGE SCALE GENOMIC DNA]</scope>
    <source>
        <strain evidence="5 7">GY080</strain>
    </source>
</reference>
<feature type="domain" description="HTH gntR-type" evidence="4">
    <location>
        <begin position="13"/>
        <end position="81"/>
    </location>
</feature>
<dbReference type="GO" id="GO:0003677">
    <property type="term" value="F:DNA binding"/>
    <property type="evidence" value="ECO:0007669"/>
    <property type="project" value="UniProtKB-KW"/>
</dbReference>
<evidence type="ECO:0000313" key="8">
    <source>
        <dbReference type="Proteomes" id="UP000186883"/>
    </source>
</evidence>
<dbReference type="GO" id="GO:0003700">
    <property type="term" value="F:DNA-binding transcription factor activity"/>
    <property type="evidence" value="ECO:0007669"/>
    <property type="project" value="InterPro"/>
</dbReference>
<proteinExistence type="predicted"/>
<keyword evidence="2" id="KW-0238">DNA-binding</keyword>
<dbReference type="PRINTS" id="PR00035">
    <property type="entry name" value="HTHGNTR"/>
</dbReference>
<dbReference type="EMBL" id="LOBU02000013">
    <property type="protein sequence ID" value="OKA07478.1"/>
    <property type="molecule type" value="Genomic_DNA"/>
</dbReference>
<dbReference type="CDD" id="cd07377">
    <property type="entry name" value="WHTH_GntR"/>
    <property type="match status" value="1"/>
</dbReference>
<dbReference type="SMART" id="SM00345">
    <property type="entry name" value="HTH_GNTR"/>
    <property type="match status" value="1"/>
</dbReference>
<dbReference type="Proteomes" id="UP000186883">
    <property type="component" value="Unassembled WGS sequence"/>
</dbReference>
<keyword evidence="8" id="KW-1185">Reference proteome</keyword>
<reference evidence="6 8" key="2">
    <citation type="submission" date="2016-11" db="EMBL/GenBank/DDBJ databases">
        <title>Genome sequencing of Amycolatopsis regifaucium.</title>
        <authorList>
            <person name="Mayilraj S."/>
            <person name="Kaur N."/>
        </authorList>
    </citation>
    <scope>NUCLEOTIDE SEQUENCE [LARGE SCALE GENOMIC DNA]</scope>
    <source>
        <strain evidence="6 8">GY080</strain>
    </source>
</reference>
<dbReference type="SMART" id="SM00866">
    <property type="entry name" value="UTRA"/>
    <property type="match status" value="1"/>
</dbReference>
<dbReference type="InterPro" id="IPR011663">
    <property type="entry name" value="UTRA"/>
</dbReference>
<dbReference type="Gene3D" id="3.40.1410.10">
    <property type="entry name" value="Chorismate lyase-like"/>
    <property type="match status" value="1"/>
</dbReference>
<dbReference type="Gene3D" id="1.10.10.10">
    <property type="entry name" value="Winged helix-like DNA-binding domain superfamily/Winged helix DNA-binding domain"/>
    <property type="match status" value="1"/>
</dbReference>
<evidence type="ECO:0000313" key="5">
    <source>
        <dbReference type="EMBL" id="KZB79296.1"/>
    </source>
</evidence>
<dbReference type="SUPFAM" id="SSF64288">
    <property type="entry name" value="Chorismate lyase-like"/>
    <property type="match status" value="1"/>
</dbReference>
<evidence type="ECO:0000313" key="6">
    <source>
        <dbReference type="EMBL" id="OKA07478.1"/>
    </source>
</evidence>
<dbReference type="InterPro" id="IPR000524">
    <property type="entry name" value="Tscrpt_reg_HTH_GntR"/>
</dbReference>
<dbReference type="Pfam" id="PF00392">
    <property type="entry name" value="GntR"/>
    <property type="match status" value="1"/>
</dbReference>
<organism evidence="5 7">
    <name type="scientific">Amycolatopsis regifaucium</name>
    <dbReference type="NCBI Taxonomy" id="546365"/>
    <lineage>
        <taxon>Bacteria</taxon>
        <taxon>Bacillati</taxon>
        <taxon>Actinomycetota</taxon>
        <taxon>Actinomycetes</taxon>
        <taxon>Pseudonocardiales</taxon>
        <taxon>Pseudonocardiaceae</taxon>
        <taxon>Amycolatopsis</taxon>
    </lineage>
</organism>
<dbReference type="GO" id="GO:0045892">
    <property type="term" value="P:negative regulation of DNA-templated transcription"/>
    <property type="evidence" value="ECO:0007669"/>
    <property type="project" value="TreeGrafter"/>
</dbReference>
<dbReference type="InterPro" id="IPR036390">
    <property type="entry name" value="WH_DNA-bd_sf"/>
</dbReference>
<keyword evidence="1" id="KW-0805">Transcription regulation</keyword>
<dbReference type="InterPro" id="IPR028978">
    <property type="entry name" value="Chorismate_lyase_/UTRA_dom_sf"/>
</dbReference>
<dbReference type="Proteomes" id="UP000076321">
    <property type="component" value="Unassembled WGS sequence"/>
</dbReference>